<dbReference type="EMBL" id="JAAALK010000286">
    <property type="protein sequence ID" value="KAG8063804.1"/>
    <property type="molecule type" value="Genomic_DNA"/>
</dbReference>
<comment type="caution">
    <text evidence="2">The sequence shown here is derived from an EMBL/GenBank/DDBJ whole genome shotgun (WGS) entry which is preliminary data.</text>
</comment>
<reference evidence="2" key="2">
    <citation type="submission" date="2021-02" db="EMBL/GenBank/DDBJ databases">
        <authorList>
            <person name="Kimball J.A."/>
            <person name="Haas M.W."/>
            <person name="Macchietto M."/>
            <person name="Kono T."/>
            <person name="Duquette J."/>
            <person name="Shao M."/>
        </authorList>
    </citation>
    <scope>NUCLEOTIDE SEQUENCE</scope>
    <source>
        <tissue evidence="2">Fresh leaf tissue</tissue>
    </source>
</reference>
<evidence type="ECO:0000313" key="2">
    <source>
        <dbReference type="EMBL" id="KAG8063804.1"/>
    </source>
</evidence>
<keyword evidence="1" id="KW-1133">Transmembrane helix</keyword>
<dbReference type="Proteomes" id="UP000729402">
    <property type="component" value="Unassembled WGS sequence"/>
</dbReference>
<dbReference type="AlphaFoldDB" id="A0A8J5SX42"/>
<keyword evidence="3" id="KW-1185">Reference proteome</keyword>
<proteinExistence type="predicted"/>
<evidence type="ECO:0000313" key="3">
    <source>
        <dbReference type="Proteomes" id="UP000729402"/>
    </source>
</evidence>
<sequence>MFDGTPMGKLPEATKVNVLNAMSKSMRVDFNSSSCITTGPDIMRMRAVTDIGKWSCLWVTVAWGFLFRALFYVTLVLGSRNKRR</sequence>
<accession>A0A8J5SX42</accession>
<gene>
    <name evidence="2" type="ORF">GUJ93_ZPchr0003g18592</name>
</gene>
<evidence type="ECO:0000256" key="1">
    <source>
        <dbReference type="SAM" id="Phobius"/>
    </source>
</evidence>
<organism evidence="2 3">
    <name type="scientific">Zizania palustris</name>
    <name type="common">Northern wild rice</name>
    <dbReference type="NCBI Taxonomy" id="103762"/>
    <lineage>
        <taxon>Eukaryota</taxon>
        <taxon>Viridiplantae</taxon>
        <taxon>Streptophyta</taxon>
        <taxon>Embryophyta</taxon>
        <taxon>Tracheophyta</taxon>
        <taxon>Spermatophyta</taxon>
        <taxon>Magnoliopsida</taxon>
        <taxon>Liliopsida</taxon>
        <taxon>Poales</taxon>
        <taxon>Poaceae</taxon>
        <taxon>BOP clade</taxon>
        <taxon>Oryzoideae</taxon>
        <taxon>Oryzeae</taxon>
        <taxon>Zizaniinae</taxon>
        <taxon>Zizania</taxon>
    </lineage>
</organism>
<protein>
    <submittedName>
        <fullName evidence="2">Uncharacterized protein</fullName>
    </submittedName>
</protein>
<feature type="transmembrane region" description="Helical" evidence="1">
    <location>
        <begin position="57"/>
        <end position="78"/>
    </location>
</feature>
<keyword evidence="1" id="KW-0812">Transmembrane</keyword>
<reference evidence="2" key="1">
    <citation type="journal article" date="2021" name="bioRxiv">
        <title>Whole Genome Assembly and Annotation of Northern Wild Rice, Zizania palustris L., Supports a Whole Genome Duplication in the Zizania Genus.</title>
        <authorList>
            <person name="Haas M."/>
            <person name="Kono T."/>
            <person name="Macchietto M."/>
            <person name="Millas R."/>
            <person name="McGilp L."/>
            <person name="Shao M."/>
            <person name="Duquette J."/>
            <person name="Hirsch C.N."/>
            <person name="Kimball J."/>
        </authorList>
    </citation>
    <scope>NUCLEOTIDE SEQUENCE</scope>
    <source>
        <tissue evidence="2">Fresh leaf tissue</tissue>
    </source>
</reference>
<dbReference type="OrthoDB" id="630261at2759"/>
<name>A0A8J5SX42_ZIZPA</name>
<keyword evidence="1" id="KW-0472">Membrane</keyword>